<reference evidence="2 3" key="1">
    <citation type="submission" date="2021-01" db="EMBL/GenBank/DDBJ databases">
        <title>Entomomonas sp. F2A isolated from a house cricket (Acheta domesticus).</title>
        <authorList>
            <person name="Spergser J."/>
            <person name="Busse H.-J."/>
        </authorList>
    </citation>
    <scope>NUCLEOTIDE SEQUENCE [LARGE SCALE GENOMIC DNA]</scope>
    <source>
        <strain evidence="2 3">F2A</strain>
    </source>
</reference>
<proteinExistence type="predicted"/>
<feature type="domain" description="Methyltransferase type 11" evidence="1">
    <location>
        <begin position="90"/>
        <end position="130"/>
    </location>
</feature>
<evidence type="ECO:0000313" key="3">
    <source>
        <dbReference type="Proteomes" id="UP000595278"/>
    </source>
</evidence>
<accession>A0A974NF62</accession>
<keyword evidence="2" id="KW-0808">Transferase</keyword>
<evidence type="ECO:0000313" key="2">
    <source>
        <dbReference type="EMBL" id="QQP85486.1"/>
    </source>
</evidence>
<dbReference type="GO" id="GO:0032259">
    <property type="term" value="P:methylation"/>
    <property type="evidence" value="ECO:0007669"/>
    <property type="project" value="UniProtKB-KW"/>
</dbReference>
<dbReference type="Pfam" id="PF08241">
    <property type="entry name" value="Methyltransf_11"/>
    <property type="match status" value="1"/>
</dbReference>
<gene>
    <name evidence="2" type="ORF">JHT90_14100</name>
</gene>
<dbReference type="EMBL" id="CP067393">
    <property type="protein sequence ID" value="QQP85486.1"/>
    <property type="molecule type" value="Genomic_DNA"/>
</dbReference>
<keyword evidence="3" id="KW-1185">Reference proteome</keyword>
<dbReference type="KEGG" id="eaz:JHT90_14100"/>
<name>A0A974NF62_9GAMM</name>
<protein>
    <submittedName>
        <fullName evidence="2">SAM-dependent methyltransferase</fullName>
    </submittedName>
</protein>
<dbReference type="AlphaFoldDB" id="A0A974NF62"/>
<keyword evidence="2" id="KW-0489">Methyltransferase</keyword>
<dbReference type="SUPFAM" id="SSF53335">
    <property type="entry name" value="S-adenosyl-L-methionine-dependent methyltransferases"/>
    <property type="match status" value="1"/>
</dbReference>
<dbReference type="InterPro" id="IPR013216">
    <property type="entry name" value="Methyltransf_11"/>
</dbReference>
<evidence type="ECO:0000259" key="1">
    <source>
        <dbReference type="Pfam" id="PF08241"/>
    </source>
</evidence>
<organism evidence="2 3">
    <name type="scientific">Entomomonas asaccharolytica</name>
    <dbReference type="NCBI Taxonomy" id="2785331"/>
    <lineage>
        <taxon>Bacteria</taxon>
        <taxon>Pseudomonadati</taxon>
        <taxon>Pseudomonadota</taxon>
        <taxon>Gammaproteobacteria</taxon>
        <taxon>Pseudomonadales</taxon>
        <taxon>Pseudomonadaceae</taxon>
        <taxon>Entomomonas</taxon>
    </lineage>
</organism>
<dbReference type="Gene3D" id="3.40.50.150">
    <property type="entry name" value="Vaccinia Virus protein VP39"/>
    <property type="match status" value="1"/>
</dbReference>
<dbReference type="InterPro" id="IPR029063">
    <property type="entry name" value="SAM-dependent_MTases_sf"/>
</dbReference>
<dbReference type="GO" id="GO:0008757">
    <property type="term" value="F:S-adenosylmethionine-dependent methyltransferase activity"/>
    <property type="evidence" value="ECO:0007669"/>
    <property type="project" value="InterPro"/>
</dbReference>
<dbReference type="RefSeq" id="WP_201092141.1">
    <property type="nucleotide sequence ID" value="NZ_CP067393.1"/>
</dbReference>
<sequence>MTELLPANQQQMKQHVQSVRSWFASGKGQRLISLEKPLIDQALSYYFGRFLLQAGPLYNLVQPIKDVDEIVSVGYEGFNADIICEEHAWPILTEGVEAVVLQHTLDFAYSPHNTLREAARCIRPGGHILIVGFNPYSYWGIYRRCYFGVLSKSHSITYSRLVDWLRLLGFNVERTWKGAYGLPNSVVVQDRVVGLEAIGQHRKWWGNGFYIVSARKMMIQPTPLKSKKKSILGALAPIPVVNRNDVRVDE</sequence>
<dbReference type="Proteomes" id="UP000595278">
    <property type="component" value="Chromosome"/>
</dbReference>